<protein>
    <recommendedName>
        <fullName evidence="4">Gag-pol polyprotein</fullName>
    </recommendedName>
</protein>
<evidence type="ECO:0000313" key="2">
    <source>
        <dbReference type="EMBL" id="MCI57776.1"/>
    </source>
</evidence>
<comment type="caution">
    <text evidence="2">The sequence shown here is derived from an EMBL/GenBank/DDBJ whole genome shotgun (WGS) entry which is preliminary data.</text>
</comment>
<sequence>MMESVNVVIDDSDEEKGTDAPASSTASDQHDNMLETEKEDEDDSENSNSEINAVQPKKGPSIKVQKNHPQELII</sequence>
<dbReference type="AlphaFoldDB" id="A0A392TCA9"/>
<reference evidence="2 3" key="1">
    <citation type="journal article" date="2018" name="Front. Plant Sci.">
        <title>Red Clover (Trifolium pratense) and Zigzag Clover (T. medium) - A Picture of Genomic Similarities and Differences.</title>
        <authorList>
            <person name="Dluhosova J."/>
            <person name="Istvanek J."/>
            <person name="Nedelnik J."/>
            <person name="Repkova J."/>
        </authorList>
    </citation>
    <scope>NUCLEOTIDE SEQUENCE [LARGE SCALE GENOMIC DNA]</scope>
    <source>
        <strain evidence="3">cv. 10/8</strain>
        <tissue evidence="2">Leaf</tissue>
    </source>
</reference>
<keyword evidence="3" id="KW-1185">Reference proteome</keyword>
<dbReference type="EMBL" id="LXQA010534938">
    <property type="protein sequence ID" value="MCI57776.1"/>
    <property type="molecule type" value="Genomic_DNA"/>
</dbReference>
<evidence type="ECO:0000313" key="3">
    <source>
        <dbReference type="Proteomes" id="UP000265520"/>
    </source>
</evidence>
<name>A0A392TCA9_9FABA</name>
<evidence type="ECO:0000256" key="1">
    <source>
        <dbReference type="SAM" id="MobiDB-lite"/>
    </source>
</evidence>
<feature type="non-terminal residue" evidence="2">
    <location>
        <position position="74"/>
    </location>
</feature>
<accession>A0A392TCA9</accession>
<feature type="region of interest" description="Disordered" evidence="1">
    <location>
        <begin position="1"/>
        <end position="74"/>
    </location>
</feature>
<dbReference type="Proteomes" id="UP000265520">
    <property type="component" value="Unassembled WGS sequence"/>
</dbReference>
<organism evidence="2 3">
    <name type="scientific">Trifolium medium</name>
    <dbReference type="NCBI Taxonomy" id="97028"/>
    <lineage>
        <taxon>Eukaryota</taxon>
        <taxon>Viridiplantae</taxon>
        <taxon>Streptophyta</taxon>
        <taxon>Embryophyta</taxon>
        <taxon>Tracheophyta</taxon>
        <taxon>Spermatophyta</taxon>
        <taxon>Magnoliopsida</taxon>
        <taxon>eudicotyledons</taxon>
        <taxon>Gunneridae</taxon>
        <taxon>Pentapetalae</taxon>
        <taxon>rosids</taxon>
        <taxon>fabids</taxon>
        <taxon>Fabales</taxon>
        <taxon>Fabaceae</taxon>
        <taxon>Papilionoideae</taxon>
        <taxon>50 kb inversion clade</taxon>
        <taxon>NPAAA clade</taxon>
        <taxon>Hologalegina</taxon>
        <taxon>IRL clade</taxon>
        <taxon>Trifolieae</taxon>
        <taxon>Trifolium</taxon>
    </lineage>
</organism>
<proteinExistence type="predicted"/>
<evidence type="ECO:0008006" key="4">
    <source>
        <dbReference type="Google" id="ProtNLM"/>
    </source>
</evidence>